<dbReference type="Proteomes" id="UP000190274">
    <property type="component" value="Chromosome C"/>
</dbReference>
<protein>
    <submittedName>
        <fullName evidence="3">LADA_0C08570g1_1</fullName>
    </submittedName>
</protein>
<accession>A0A1G4J077</accession>
<dbReference type="EMBL" id="LT598459">
    <property type="protein sequence ID" value="SCU82897.1"/>
    <property type="molecule type" value="Genomic_DNA"/>
</dbReference>
<feature type="region of interest" description="Disordered" evidence="2">
    <location>
        <begin position="1"/>
        <end position="94"/>
    </location>
</feature>
<feature type="compositionally biased region" description="Polar residues" evidence="2">
    <location>
        <begin position="166"/>
        <end position="185"/>
    </location>
</feature>
<sequence>MDKHQGGSFSTPLRKQQPEYSRKTGSFSLSKNIPQSSQQTFELHAHHNGNQRESFNKENANSEFDCKDQVSNDSRRKRARVGSPEPPANAEMNSSPAVIEMIDRHSQGSDLNPSEESMNEIRDEISASLNGAARDILHSETSVHENGNQTSVLRNLLSPAKRISPEKSQFSPRGSGNPEMSNLDSLTPLKSYFHGSEQGITQALQSRFRRELKKYEHHLRAKDEQTDEYRRQVLTCYEKIKSLGENLDEQRLAFSALWADHEVLKASNSAREPIWERQALELESVSADRTKLEEKISKLKVKLSEVRNEINMLNQNSQILQEKFHIQINDNEALKKQLATRASMEQKLESNLERLKQDKDQLSREKDRLEIEVINCKNIISSSESESRAQADRIARLESQLAERDDVCKELQETINSFEDIKKQSTTDLENRVSGLLANIKQLKGQLAATDALKTTIDESNAKLKTSEMSLAAAHKRIEGLQEQHAEVERYASTLESQLKESASTLETINDQMAIKSAEVEELGHDVEELRQNKAHLEEFVKVRDTAVENWKTKYDSKCVENNKLSIEVESIQFRNGNLESEHLVELEHLHQQMTSLQDTLRSNSEQIKKLEVDNQGLRDAAAKAMSQENKSDLAATHDLEAQVSSLRQHIREKEADASKRLQLLAEDLYIQYSSKHEQKVKMLKKGYEAKYKDKIEKLDLEKTGLQDELDQLNKSLQAEREEKHLLVKRLYK</sequence>
<organism evidence="3 4">
    <name type="scientific">Lachancea dasiensis</name>
    <dbReference type="NCBI Taxonomy" id="1072105"/>
    <lineage>
        <taxon>Eukaryota</taxon>
        <taxon>Fungi</taxon>
        <taxon>Dikarya</taxon>
        <taxon>Ascomycota</taxon>
        <taxon>Saccharomycotina</taxon>
        <taxon>Saccharomycetes</taxon>
        <taxon>Saccharomycetales</taxon>
        <taxon>Saccharomycetaceae</taxon>
        <taxon>Lachancea</taxon>
    </lineage>
</organism>
<feature type="coiled-coil region" evidence="1">
    <location>
        <begin position="282"/>
        <end position="540"/>
    </location>
</feature>
<evidence type="ECO:0000256" key="2">
    <source>
        <dbReference type="SAM" id="MobiDB-lite"/>
    </source>
</evidence>
<dbReference type="InterPro" id="IPR024312">
    <property type="entry name" value="TACC_fungi"/>
</dbReference>
<name>A0A1G4J077_9SACH</name>
<reference evidence="4" key="1">
    <citation type="submission" date="2016-03" db="EMBL/GenBank/DDBJ databases">
        <authorList>
            <person name="Devillers H."/>
        </authorList>
    </citation>
    <scope>NUCLEOTIDE SEQUENCE [LARGE SCALE GENOMIC DNA]</scope>
</reference>
<dbReference type="AlphaFoldDB" id="A0A1G4J077"/>
<evidence type="ECO:0000256" key="1">
    <source>
        <dbReference type="SAM" id="Coils"/>
    </source>
</evidence>
<dbReference type="Pfam" id="PF12709">
    <property type="entry name" value="Fungal_TACC"/>
    <property type="match status" value="1"/>
</dbReference>
<evidence type="ECO:0000313" key="3">
    <source>
        <dbReference type="EMBL" id="SCU82897.1"/>
    </source>
</evidence>
<keyword evidence="1" id="KW-0175">Coiled coil</keyword>
<feature type="compositionally biased region" description="Polar residues" evidence="2">
    <location>
        <begin position="51"/>
        <end position="62"/>
    </location>
</feature>
<evidence type="ECO:0000313" key="4">
    <source>
        <dbReference type="Proteomes" id="UP000190274"/>
    </source>
</evidence>
<gene>
    <name evidence="3" type="ORF">LADA_0C08570G</name>
</gene>
<proteinExistence type="predicted"/>
<dbReference type="OrthoDB" id="5367584at2759"/>
<dbReference type="STRING" id="1266660.A0A1G4J077"/>
<feature type="coiled-coil region" evidence="1">
    <location>
        <begin position="689"/>
        <end position="730"/>
    </location>
</feature>
<feature type="compositionally biased region" description="Polar residues" evidence="2">
    <location>
        <begin position="23"/>
        <end position="41"/>
    </location>
</feature>
<feature type="region of interest" description="Disordered" evidence="2">
    <location>
        <begin position="157"/>
        <end position="187"/>
    </location>
</feature>
<keyword evidence="4" id="KW-1185">Reference proteome</keyword>
<feature type="compositionally biased region" description="Basic and acidic residues" evidence="2">
    <location>
        <begin position="64"/>
        <end position="74"/>
    </location>
</feature>
<feature type="coiled-coil region" evidence="1">
    <location>
        <begin position="594"/>
        <end position="657"/>
    </location>
</feature>